<organism evidence="4 5">
    <name type="scientific">Coprobacter secundus subsp. similis</name>
    <dbReference type="NCBI Taxonomy" id="2751153"/>
    <lineage>
        <taxon>Bacteria</taxon>
        <taxon>Pseudomonadati</taxon>
        <taxon>Bacteroidota</taxon>
        <taxon>Bacteroidia</taxon>
        <taxon>Bacteroidales</taxon>
        <taxon>Barnesiellaceae</taxon>
        <taxon>Coprobacter</taxon>
    </lineage>
</organism>
<dbReference type="PANTHER" id="PTHR34987:SF4">
    <property type="entry name" value="ALPHA-L-RHAMNOSIDASE C-TERMINAL DOMAIN-CONTAINING PROTEIN"/>
    <property type="match status" value="1"/>
</dbReference>
<reference evidence="5" key="1">
    <citation type="submission" date="2020-07" db="EMBL/GenBank/DDBJ databases">
        <title>Complete genome sequencing of Coprobacter sp. strain 2CBH44.</title>
        <authorList>
            <person name="Sakamoto M."/>
            <person name="Murakami T."/>
            <person name="Mori H."/>
        </authorList>
    </citation>
    <scope>NUCLEOTIDE SEQUENCE [LARGE SCALE GENOMIC DNA]</scope>
    <source>
        <strain evidence="5">2CBH44</strain>
    </source>
</reference>
<evidence type="ECO:0000259" key="2">
    <source>
        <dbReference type="Pfam" id="PF17389"/>
    </source>
</evidence>
<evidence type="ECO:0008006" key="6">
    <source>
        <dbReference type="Google" id="ProtNLM"/>
    </source>
</evidence>
<evidence type="ECO:0000259" key="3">
    <source>
        <dbReference type="Pfam" id="PF17390"/>
    </source>
</evidence>
<sequence length="574" mass="64440">MVKPHLFIVFSLLCLFALSSQAKVTHTTVPPARIVWMSDNTGKFVSNPNHLLGTFSGQLSVSDTSYATLMSSDTHQASILLDFGKEMYGRIKIFSAIRECKVPVRLRIRLGESVTEAMSDVNMPDNPQNPTNEHSLRDFTVSAPWLGSFQCGNSGFRFARIDLLDKDIKYNLRHVSAVSLIRDIEDKGSFCSDNERINQIWQTGAYTVKLNMQEYLWDGIKRDRLVWVGDMHPEVMTINNVFGEQEVVYKSLDFARDDTPFPGWMNGMCSYSLWWIIIQKDLYMYQGNLDYLKSQRDYLLRLVKQIDERIDENGMERLDGIRFLDWPTSENRNVIHSGLQSLSFMAMKAAVQIGEYIGDRDMIRMASSCLERMKGVAVDAHDNSQAAALNIISGLSTDPEKDCETILKNGLDGFSTFYGYYMLEALAMLGKYDEALDFISTYWGAMLDLGATTFWEDLKYADVANAARIDEIVPPGKHDIHAGGGAYCYKGLRLSLCHGWASGPTSWLTRHVLGIVPIEPGCRVLQVKPNLGPLQSVKGTFPTPYGIVTVSCTKNGRGKVVCDIQAPKGVKIVR</sequence>
<dbReference type="InterPro" id="IPR035396">
    <property type="entry name" value="Bac_rhamnosid6H"/>
</dbReference>
<dbReference type="PANTHER" id="PTHR34987">
    <property type="entry name" value="C, PUTATIVE (AFU_ORTHOLOGUE AFUA_3G02880)-RELATED"/>
    <property type="match status" value="1"/>
</dbReference>
<evidence type="ECO:0000256" key="1">
    <source>
        <dbReference type="SAM" id="SignalP"/>
    </source>
</evidence>
<dbReference type="SUPFAM" id="SSF48208">
    <property type="entry name" value="Six-hairpin glycosidases"/>
    <property type="match status" value="1"/>
</dbReference>
<dbReference type="GO" id="GO:0005975">
    <property type="term" value="P:carbohydrate metabolic process"/>
    <property type="evidence" value="ECO:0007669"/>
    <property type="project" value="InterPro"/>
</dbReference>
<dbReference type="Gene3D" id="2.60.420.10">
    <property type="entry name" value="Maltose phosphorylase, domain 3"/>
    <property type="match status" value="1"/>
</dbReference>
<dbReference type="Pfam" id="PF17389">
    <property type="entry name" value="Bac_rhamnosid6H"/>
    <property type="match status" value="1"/>
</dbReference>
<evidence type="ECO:0000313" key="5">
    <source>
        <dbReference type="Proteomes" id="UP000594042"/>
    </source>
</evidence>
<dbReference type="KEGG" id="copr:Cop2CBH44_01930"/>
<feature type="signal peptide" evidence="1">
    <location>
        <begin position="1"/>
        <end position="22"/>
    </location>
</feature>
<dbReference type="Pfam" id="PF17390">
    <property type="entry name" value="Bac_rhamnosid_C"/>
    <property type="match status" value="1"/>
</dbReference>
<dbReference type="EMBL" id="AP023322">
    <property type="protein sequence ID" value="BCI61840.1"/>
    <property type="molecule type" value="Genomic_DNA"/>
</dbReference>
<dbReference type="RefSeq" id="WP_200755383.1">
    <property type="nucleotide sequence ID" value="NZ_AP023322.1"/>
</dbReference>
<feature type="chain" id="PRO_5028849544" description="Alpha-L-rhamnosidase" evidence="1">
    <location>
        <begin position="23"/>
        <end position="574"/>
    </location>
</feature>
<dbReference type="InterPro" id="IPR035398">
    <property type="entry name" value="Bac_rhamnosid_C"/>
</dbReference>
<proteinExistence type="predicted"/>
<keyword evidence="5" id="KW-1185">Reference proteome</keyword>
<dbReference type="Proteomes" id="UP000594042">
    <property type="component" value="Chromosome"/>
</dbReference>
<feature type="domain" description="Alpha-L-rhamnosidase C-terminal" evidence="3">
    <location>
        <begin position="514"/>
        <end position="571"/>
    </location>
</feature>
<dbReference type="InterPro" id="IPR012341">
    <property type="entry name" value="6hp_glycosidase-like_sf"/>
</dbReference>
<evidence type="ECO:0000313" key="4">
    <source>
        <dbReference type="EMBL" id="BCI61840.1"/>
    </source>
</evidence>
<dbReference type="InterPro" id="IPR008928">
    <property type="entry name" value="6-hairpin_glycosidase_sf"/>
</dbReference>
<name>A0A7G1HQU4_9BACT</name>
<accession>A0A7G1HQU4</accession>
<dbReference type="Gene3D" id="1.50.10.10">
    <property type="match status" value="1"/>
</dbReference>
<gene>
    <name evidence="4" type="ORF">Cop2CBH44_01930</name>
</gene>
<feature type="domain" description="Alpha-L-rhamnosidase six-hairpin glycosidase" evidence="2">
    <location>
        <begin position="186"/>
        <end position="333"/>
    </location>
</feature>
<keyword evidence="1" id="KW-0732">Signal</keyword>
<protein>
    <recommendedName>
        <fullName evidence="6">Alpha-L-rhamnosidase</fullName>
    </recommendedName>
</protein>
<dbReference type="AlphaFoldDB" id="A0A7G1HQU4"/>